<dbReference type="RefSeq" id="WP_077912995.1">
    <property type="nucleotide sequence ID" value="NZ_AODL01000022.1"/>
</dbReference>
<evidence type="ECO:0000313" key="2">
    <source>
        <dbReference type="Proteomes" id="UP000019248"/>
    </source>
</evidence>
<dbReference type="SUPFAM" id="SSF55961">
    <property type="entry name" value="Bet v1-like"/>
    <property type="match status" value="1"/>
</dbReference>
<protein>
    <recommendedName>
        <fullName evidence="3">DUF3284 domain-containing protein</fullName>
    </recommendedName>
</protein>
<dbReference type="PATRIC" id="fig|1265816.5.peg.2479"/>
<reference evidence="1 2" key="1">
    <citation type="journal article" date="2014" name="Int. J. Syst. Evol. Microbiol.">
        <title>Listeria floridensis sp. nov., Listeria aquatica sp. nov., Listeria cornellensis sp. nov., Listeria riparia sp. nov. and Listeria grandensis sp. nov., from agricultural and natural environments.</title>
        <authorList>
            <person name="den Bakker H.C."/>
            <person name="Warchocki S."/>
            <person name="Wright E.M."/>
            <person name="Allred A.F."/>
            <person name="Ahlstrom C."/>
            <person name="Manuel C.S."/>
            <person name="Stasiewicz M.J."/>
            <person name="Burrell A."/>
            <person name="Roof S."/>
            <person name="Strawn L."/>
            <person name="Fortes E.D."/>
            <person name="Nightingale K.K."/>
            <person name="Kephart D."/>
            <person name="Wiedmann M."/>
        </authorList>
    </citation>
    <scope>NUCLEOTIDE SEQUENCE [LARGE SCALE GENOMIC DNA]</scope>
    <source>
        <strain evidence="1 2">FSL S10-1204</strain>
    </source>
</reference>
<dbReference type="EMBL" id="AODL01000022">
    <property type="protein sequence ID" value="EUJ43609.1"/>
    <property type="molecule type" value="Genomic_DNA"/>
</dbReference>
<evidence type="ECO:0008006" key="3">
    <source>
        <dbReference type="Google" id="ProtNLM"/>
    </source>
</evidence>
<comment type="caution">
    <text evidence="1">The sequence shown here is derived from an EMBL/GenBank/DDBJ whole genome shotgun (WGS) entry which is preliminary data.</text>
</comment>
<gene>
    <name evidence="1" type="ORF">PRIP_12564</name>
</gene>
<proteinExistence type="predicted"/>
<keyword evidence="2" id="KW-1185">Reference proteome</keyword>
<name>W7CVC9_9LIST</name>
<dbReference type="InterPro" id="IPR023393">
    <property type="entry name" value="START-like_dom_sf"/>
</dbReference>
<sequence>MKITKKLAISQKECFDTIINSVLHDVKQTTGKKPLVQKLEGMKFKRKMANGSEAIMIITKCTPPEVYEFQTKTHVNTHTTRYTIENTSEHTCEVVYDETVEAKTAMARWNNILVGGILGFTRKKRITRTLAGIEAYIIQQHKELAAKIEKIKARPAYQTPRNTL</sequence>
<accession>W7CVC9</accession>
<dbReference type="Proteomes" id="UP000019248">
    <property type="component" value="Unassembled WGS sequence"/>
</dbReference>
<dbReference type="Gene3D" id="3.30.530.20">
    <property type="match status" value="1"/>
</dbReference>
<dbReference type="InterPro" id="IPR021701">
    <property type="entry name" value="DUF3284"/>
</dbReference>
<evidence type="ECO:0000313" key="1">
    <source>
        <dbReference type="EMBL" id="EUJ43609.1"/>
    </source>
</evidence>
<dbReference type="OrthoDB" id="2361512at2"/>
<organism evidence="1 2">
    <name type="scientific">Listeria riparia FSL S10-1204</name>
    <dbReference type="NCBI Taxonomy" id="1265816"/>
    <lineage>
        <taxon>Bacteria</taxon>
        <taxon>Bacillati</taxon>
        <taxon>Bacillota</taxon>
        <taxon>Bacilli</taxon>
        <taxon>Bacillales</taxon>
        <taxon>Listeriaceae</taxon>
        <taxon>Listeria</taxon>
    </lineage>
</organism>
<dbReference type="AlphaFoldDB" id="W7CVC9"/>
<dbReference type="Pfam" id="PF11687">
    <property type="entry name" value="DUF3284"/>
    <property type="match status" value="1"/>
</dbReference>